<dbReference type="PANTHER" id="PTHR35546:SF115">
    <property type="entry name" value="F-BOX DOMAIN-CONTAINING PROTEIN"/>
    <property type="match status" value="1"/>
</dbReference>
<dbReference type="SMART" id="SM00256">
    <property type="entry name" value="FBOX"/>
    <property type="match status" value="1"/>
</dbReference>
<dbReference type="Pfam" id="PF07734">
    <property type="entry name" value="FBA_1"/>
    <property type="match status" value="1"/>
</dbReference>
<dbReference type="InterPro" id="IPR036412">
    <property type="entry name" value="HAD-like_sf"/>
</dbReference>
<dbReference type="EMBL" id="SDRB02006355">
    <property type="protein sequence ID" value="THG12783.1"/>
    <property type="molecule type" value="Genomic_DNA"/>
</dbReference>
<protein>
    <recommendedName>
        <fullName evidence="2">F-box domain-containing protein</fullName>
    </recommendedName>
</protein>
<reference evidence="3 4" key="1">
    <citation type="journal article" date="2018" name="Proc. Natl. Acad. Sci. U.S.A.">
        <title>Draft genome sequence of Camellia sinensis var. sinensis provides insights into the evolution of the tea genome and tea quality.</title>
        <authorList>
            <person name="Wei C."/>
            <person name="Yang H."/>
            <person name="Wang S."/>
            <person name="Zhao J."/>
            <person name="Liu C."/>
            <person name="Gao L."/>
            <person name="Xia E."/>
            <person name="Lu Y."/>
            <person name="Tai Y."/>
            <person name="She G."/>
            <person name="Sun J."/>
            <person name="Cao H."/>
            <person name="Tong W."/>
            <person name="Gao Q."/>
            <person name="Li Y."/>
            <person name="Deng W."/>
            <person name="Jiang X."/>
            <person name="Wang W."/>
            <person name="Chen Q."/>
            <person name="Zhang S."/>
            <person name="Li H."/>
            <person name="Wu J."/>
            <person name="Wang P."/>
            <person name="Li P."/>
            <person name="Shi C."/>
            <person name="Zheng F."/>
            <person name="Jian J."/>
            <person name="Huang B."/>
            <person name="Shan D."/>
            <person name="Shi M."/>
            <person name="Fang C."/>
            <person name="Yue Y."/>
            <person name="Li F."/>
            <person name="Li D."/>
            <person name="Wei S."/>
            <person name="Han B."/>
            <person name="Jiang C."/>
            <person name="Yin Y."/>
            <person name="Xia T."/>
            <person name="Zhang Z."/>
            <person name="Bennetzen J.L."/>
            <person name="Zhao S."/>
            <person name="Wan X."/>
        </authorList>
    </citation>
    <scope>NUCLEOTIDE SEQUENCE [LARGE SCALE GENOMIC DNA]</scope>
    <source>
        <strain evidence="4">cv. Shuchazao</strain>
        <tissue evidence="3">Leaf</tissue>
    </source>
</reference>
<evidence type="ECO:0000259" key="2">
    <source>
        <dbReference type="SMART" id="SM00256"/>
    </source>
</evidence>
<dbReference type="Pfam" id="PF03767">
    <property type="entry name" value="Acid_phosphat_B"/>
    <property type="match status" value="1"/>
</dbReference>
<gene>
    <name evidence="3" type="ORF">TEA_029002</name>
</gene>
<dbReference type="PANTHER" id="PTHR35546">
    <property type="entry name" value="F-BOX PROTEIN INTERACTION DOMAIN PROTEIN-RELATED"/>
    <property type="match status" value="1"/>
</dbReference>
<dbReference type="NCBIfam" id="TIGR01640">
    <property type="entry name" value="F_box_assoc_1"/>
    <property type="match status" value="1"/>
</dbReference>
<evidence type="ECO:0000256" key="1">
    <source>
        <dbReference type="ARBA" id="ARBA00022729"/>
    </source>
</evidence>
<dbReference type="InterPro" id="IPR023214">
    <property type="entry name" value="HAD_sf"/>
</dbReference>
<dbReference type="STRING" id="542762.A0A4S4E9H8"/>
<keyword evidence="4" id="KW-1185">Reference proteome</keyword>
<dbReference type="SUPFAM" id="SSF56784">
    <property type="entry name" value="HAD-like"/>
    <property type="match status" value="1"/>
</dbReference>
<dbReference type="InterPro" id="IPR005519">
    <property type="entry name" value="Acid_phosphat_B-like"/>
</dbReference>
<keyword evidence="1" id="KW-0732">Signal</keyword>
<dbReference type="CDD" id="cd22157">
    <property type="entry name" value="F-box_AtFBW1-like"/>
    <property type="match status" value="1"/>
</dbReference>
<evidence type="ECO:0000313" key="3">
    <source>
        <dbReference type="EMBL" id="THG12783.1"/>
    </source>
</evidence>
<organism evidence="3 4">
    <name type="scientific">Camellia sinensis var. sinensis</name>
    <name type="common">China tea</name>
    <dbReference type="NCBI Taxonomy" id="542762"/>
    <lineage>
        <taxon>Eukaryota</taxon>
        <taxon>Viridiplantae</taxon>
        <taxon>Streptophyta</taxon>
        <taxon>Embryophyta</taxon>
        <taxon>Tracheophyta</taxon>
        <taxon>Spermatophyta</taxon>
        <taxon>Magnoliopsida</taxon>
        <taxon>eudicotyledons</taxon>
        <taxon>Gunneridae</taxon>
        <taxon>Pentapetalae</taxon>
        <taxon>asterids</taxon>
        <taxon>Ericales</taxon>
        <taxon>Theaceae</taxon>
        <taxon>Camellia</taxon>
    </lineage>
</organism>
<dbReference type="InterPro" id="IPR036047">
    <property type="entry name" value="F-box-like_dom_sf"/>
</dbReference>
<feature type="domain" description="F-box" evidence="2">
    <location>
        <begin position="29"/>
        <end position="68"/>
    </location>
</feature>
<dbReference type="Gene3D" id="3.40.50.1000">
    <property type="entry name" value="HAD superfamily/HAD-like"/>
    <property type="match status" value="1"/>
</dbReference>
<dbReference type="InterPro" id="IPR055290">
    <property type="entry name" value="At3g26010-like"/>
</dbReference>
<dbReference type="InterPro" id="IPR006527">
    <property type="entry name" value="F-box-assoc_dom_typ1"/>
</dbReference>
<comment type="caution">
    <text evidence="3">The sequence shown here is derived from an EMBL/GenBank/DDBJ whole genome shotgun (WGS) entry which is preliminary data.</text>
</comment>
<dbReference type="Pfam" id="PF00646">
    <property type="entry name" value="F-box"/>
    <property type="match status" value="1"/>
</dbReference>
<dbReference type="InterPro" id="IPR017451">
    <property type="entry name" value="F-box-assoc_interact_dom"/>
</dbReference>
<dbReference type="InterPro" id="IPR001810">
    <property type="entry name" value="F-box_dom"/>
</dbReference>
<dbReference type="SUPFAM" id="SSF81383">
    <property type="entry name" value="F-box domain"/>
    <property type="match status" value="1"/>
</dbReference>
<evidence type="ECO:0000313" key="4">
    <source>
        <dbReference type="Proteomes" id="UP000306102"/>
    </source>
</evidence>
<dbReference type="AlphaFoldDB" id="A0A4S4E9H8"/>
<dbReference type="Proteomes" id="UP000306102">
    <property type="component" value="Unassembled WGS sequence"/>
</dbReference>
<sequence>MYSEERKRILATPGSGATTPSGGAATVSNNDDLLAEILLRLPLKSLVRSKSISKHWLSLISSPFFTRRLNPNPNLPSDIKPTTSLPFFQENPNVYLLQSCKGLLCCCDSKLKNLYVVNPTTKQFKTLVQDNISKVNCCLGVNLAFDPMKSPHYKVILVRDCRLLANYESIFCQIEIYSSKTSTWKLSGEPFAVRRLSIVLFSRGVFWNGAINWVSVNGNALYFNVDQEVLATMPMPPVQDAADDDDDYHRKIRYFGESENHLNLVQFEVPHIVAFKIYEIEKDYSGWFVKYHVDLDQVSHAFPEIRENGKCSFSIVRIENNDDDDKSFLVLHIENKVIRYNLEEKTYEKIFKWSRRMLGSEYTRNDRPFSDLPYVLQASVWIWIQTGREILEIGLQFIFGFKWIGPVESLMDSNSAIYEDGNDVWVFDIDETLLSNLPYYSEHGYGLEIFDSMEFDKWVGKAMAPPIESSLKLYEEVLKLGFKVFLLTGRSEIQRGVTVENLINAGFQDWDKLILRSFKMASTDDLHRASIQIEVCYLLLDHSGAFSSFFTRKAKLLISSSFFMVKAEPFFFKILKPPKSPSSEMATNTLDNLEKFESESEEVDSAVASGTVNLAWGYSLYVKNWPTSAPKIDQNLSKNISSQRRIFHQNISSQREYFVSDWADYVAVKPVDVATDVTVDRIVDGDVAG</sequence>
<proteinExistence type="predicted"/>
<accession>A0A4S4E9H8</accession>
<name>A0A4S4E9H8_CAMSN</name>